<reference evidence="5 6" key="1">
    <citation type="submission" date="2021-10" db="EMBL/GenBank/DDBJ databases">
        <title>Anaerobic single-cell dispensing facilitates the cultivation of human gut bacteria.</title>
        <authorList>
            <person name="Afrizal A."/>
        </authorList>
    </citation>
    <scope>NUCLEOTIDE SEQUENCE [LARGE SCALE GENOMIC DNA]</scope>
    <source>
        <strain evidence="5 6">CLA-AA-H277</strain>
    </source>
</reference>
<dbReference type="Gene3D" id="3.40.50.300">
    <property type="entry name" value="P-loop containing nucleotide triphosphate hydrolases"/>
    <property type="match status" value="1"/>
</dbReference>
<proteinExistence type="inferred from homology"/>
<dbReference type="GO" id="GO:0016887">
    <property type="term" value="F:ATP hydrolysis activity"/>
    <property type="evidence" value="ECO:0007669"/>
    <property type="project" value="InterPro"/>
</dbReference>
<sequence>MDKNSENLLQGFPEAVESFTVYGGFDKDRKPEIIEVTLHKGDCACVCGKTGSGKTRLLEDIEYLASGDSPSGRKIRINGLELTEELRLELENRFCACLSQSMNFVMELSCRDFIFQHAGSRGIPCTEELMEKILACANSLAGEPLHPEDMITALSGGQSRALMIADIAFLSAAPAVLIDEPENAGIDKDAIIRILAEKGKIVLISTHDPILALSCEKRIFIENGGIRGIVTRTATEEELLKELRAQEERMKEIRNQIRGGKNIG</sequence>
<evidence type="ECO:0000256" key="2">
    <source>
        <dbReference type="ARBA" id="ARBA00022448"/>
    </source>
</evidence>
<dbReference type="PANTHER" id="PTHR43117:SF4">
    <property type="entry name" value="OSMOPROTECTANT IMPORT ATP-BINDING PROTEIN OSMV"/>
    <property type="match status" value="1"/>
</dbReference>
<feature type="coiled-coil region" evidence="3">
    <location>
        <begin position="236"/>
        <end position="263"/>
    </location>
</feature>
<dbReference type="PROSITE" id="PS50893">
    <property type="entry name" value="ABC_TRANSPORTER_2"/>
    <property type="match status" value="1"/>
</dbReference>
<dbReference type="Proteomes" id="UP001197875">
    <property type="component" value="Unassembled WGS sequence"/>
</dbReference>
<dbReference type="InterPro" id="IPR017871">
    <property type="entry name" value="ABC_transporter-like_CS"/>
</dbReference>
<comment type="caution">
    <text evidence="5">The sequence shown here is derived from an EMBL/GenBank/DDBJ whole genome shotgun (WGS) entry which is preliminary data.</text>
</comment>
<evidence type="ECO:0000256" key="3">
    <source>
        <dbReference type="SAM" id="Coils"/>
    </source>
</evidence>
<keyword evidence="5" id="KW-0067">ATP-binding</keyword>
<name>A0AAE3DQZ9_9FIRM</name>
<evidence type="ECO:0000313" key="5">
    <source>
        <dbReference type="EMBL" id="MCC2188960.1"/>
    </source>
</evidence>
<keyword evidence="6" id="KW-1185">Reference proteome</keyword>
<feature type="domain" description="ABC transporter" evidence="4">
    <location>
        <begin position="16"/>
        <end position="249"/>
    </location>
</feature>
<dbReference type="RefSeq" id="WP_227614413.1">
    <property type="nucleotide sequence ID" value="NZ_JAJEPR010000004.1"/>
</dbReference>
<evidence type="ECO:0000256" key="1">
    <source>
        <dbReference type="ARBA" id="ARBA00005417"/>
    </source>
</evidence>
<dbReference type="InterPro" id="IPR003439">
    <property type="entry name" value="ABC_transporter-like_ATP-bd"/>
</dbReference>
<evidence type="ECO:0000313" key="6">
    <source>
        <dbReference type="Proteomes" id="UP001197875"/>
    </source>
</evidence>
<dbReference type="CDD" id="cd00267">
    <property type="entry name" value="ABC_ATPase"/>
    <property type="match status" value="1"/>
</dbReference>
<dbReference type="PANTHER" id="PTHR43117">
    <property type="entry name" value="OSMOPROTECTANT IMPORT ATP-BINDING PROTEIN OSMV"/>
    <property type="match status" value="1"/>
</dbReference>
<comment type="similarity">
    <text evidence="1">Belongs to the ABC transporter superfamily.</text>
</comment>
<protein>
    <submittedName>
        <fullName evidence="5">ATP-binding cassette domain-containing protein</fullName>
    </submittedName>
</protein>
<dbReference type="InterPro" id="IPR027417">
    <property type="entry name" value="P-loop_NTPase"/>
</dbReference>
<dbReference type="GO" id="GO:0005524">
    <property type="term" value="F:ATP binding"/>
    <property type="evidence" value="ECO:0007669"/>
    <property type="project" value="UniProtKB-KW"/>
</dbReference>
<organism evidence="5 6">
    <name type="scientific">Fusicatenibacter faecihominis</name>
    <dbReference type="NCBI Taxonomy" id="2881276"/>
    <lineage>
        <taxon>Bacteria</taxon>
        <taxon>Bacillati</taxon>
        <taxon>Bacillota</taxon>
        <taxon>Clostridia</taxon>
        <taxon>Lachnospirales</taxon>
        <taxon>Lachnospiraceae</taxon>
        <taxon>Fusicatenibacter</taxon>
    </lineage>
</organism>
<keyword evidence="2" id="KW-0813">Transport</keyword>
<dbReference type="EMBL" id="JAJEPR010000004">
    <property type="protein sequence ID" value="MCC2188960.1"/>
    <property type="molecule type" value="Genomic_DNA"/>
</dbReference>
<dbReference type="PROSITE" id="PS00211">
    <property type="entry name" value="ABC_TRANSPORTER_1"/>
    <property type="match status" value="1"/>
</dbReference>
<keyword evidence="3" id="KW-0175">Coiled coil</keyword>
<accession>A0AAE3DQZ9</accession>
<dbReference type="AlphaFoldDB" id="A0AAE3DQZ9"/>
<evidence type="ECO:0000259" key="4">
    <source>
        <dbReference type="PROSITE" id="PS50893"/>
    </source>
</evidence>
<keyword evidence="5" id="KW-0547">Nucleotide-binding</keyword>
<dbReference type="SUPFAM" id="SSF52540">
    <property type="entry name" value="P-loop containing nucleoside triphosphate hydrolases"/>
    <property type="match status" value="1"/>
</dbReference>
<gene>
    <name evidence="5" type="ORF">LKD71_03815</name>
</gene>
<dbReference type="Pfam" id="PF00005">
    <property type="entry name" value="ABC_tran"/>
    <property type="match status" value="1"/>
</dbReference>